<dbReference type="EMBL" id="MLJW01001029">
    <property type="protein sequence ID" value="OIQ80669.1"/>
    <property type="molecule type" value="Genomic_DNA"/>
</dbReference>
<comment type="caution">
    <text evidence="2">The sequence shown here is derived from an EMBL/GenBank/DDBJ whole genome shotgun (WGS) entry which is preliminary data.</text>
</comment>
<reference evidence="2" key="1">
    <citation type="submission" date="2016-10" db="EMBL/GenBank/DDBJ databases">
        <title>Sequence of Gallionella enrichment culture.</title>
        <authorList>
            <person name="Poehlein A."/>
            <person name="Muehling M."/>
            <person name="Daniel R."/>
        </authorList>
    </citation>
    <scope>NUCLEOTIDE SEQUENCE</scope>
</reference>
<dbReference type="AlphaFoldDB" id="A0A1J5QXR0"/>
<accession>A0A1J5QXR0</accession>
<feature type="region of interest" description="Disordered" evidence="1">
    <location>
        <begin position="52"/>
        <end position="80"/>
    </location>
</feature>
<gene>
    <name evidence="2" type="ORF">GALL_375660</name>
</gene>
<proteinExistence type="predicted"/>
<protein>
    <submittedName>
        <fullName evidence="2">Uncharacterized protein</fullName>
    </submittedName>
</protein>
<name>A0A1J5QXR0_9ZZZZ</name>
<organism evidence="2">
    <name type="scientific">mine drainage metagenome</name>
    <dbReference type="NCBI Taxonomy" id="410659"/>
    <lineage>
        <taxon>unclassified sequences</taxon>
        <taxon>metagenomes</taxon>
        <taxon>ecological metagenomes</taxon>
    </lineage>
</organism>
<sequence>MSTFIAADSGPGSHLGPGVPGDAPFFRSLEFHLCSRLSTCGPALAVQDHSPCGETGAITRPSEPPNSLGRGQPNSWNNRPQAACHATLGLQSSPASTYPAARRGSNGAQRGWRIPDVDLAKSGLRRCLTPYGGGGYDLSGSVKGVENRFPAAQILVFAHTQGF</sequence>
<evidence type="ECO:0000313" key="2">
    <source>
        <dbReference type="EMBL" id="OIQ80669.1"/>
    </source>
</evidence>
<evidence type="ECO:0000256" key="1">
    <source>
        <dbReference type="SAM" id="MobiDB-lite"/>
    </source>
</evidence>